<evidence type="ECO:0000313" key="3">
    <source>
        <dbReference type="EMBL" id="MBC5714711.1"/>
    </source>
</evidence>
<organism evidence="3 4">
    <name type="scientific">Roseburia zhanii</name>
    <dbReference type="NCBI Taxonomy" id="2763064"/>
    <lineage>
        <taxon>Bacteria</taxon>
        <taxon>Bacillati</taxon>
        <taxon>Bacillota</taxon>
        <taxon>Clostridia</taxon>
        <taxon>Lachnospirales</taxon>
        <taxon>Lachnospiraceae</taxon>
        <taxon>Roseburia</taxon>
    </lineage>
</organism>
<proteinExistence type="predicted"/>
<protein>
    <submittedName>
        <fullName evidence="3">Helix-turn-helix transcriptional regulator</fullName>
    </submittedName>
</protein>
<dbReference type="Pfam" id="PF13443">
    <property type="entry name" value="HTH_26"/>
    <property type="match status" value="1"/>
</dbReference>
<keyword evidence="1" id="KW-0175">Coiled coil</keyword>
<comment type="caution">
    <text evidence="3">The sequence shown here is derived from an EMBL/GenBank/DDBJ whole genome shotgun (WGS) entry which is preliminary data.</text>
</comment>
<accession>A0A923RTG2</accession>
<gene>
    <name evidence="3" type="ORF">H8S17_10970</name>
</gene>
<dbReference type="InterPro" id="IPR001387">
    <property type="entry name" value="Cro/C1-type_HTH"/>
</dbReference>
<dbReference type="InterPro" id="IPR010982">
    <property type="entry name" value="Lambda_DNA-bd_dom_sf"/>
</dbReference>
<evidence type="ECO:0000313" key="4">
    <source>
        <dbReference type="Proteomes" id="UP000606720"/>
    </source>
</evidence>
<dbReference type="GO" id="GO:0003677">
    <property type="term" value="F:DNA binding"/>
    <property type="evidence" value="ECO:0007669"/>
    <property type="project" value="InterPro"/>
</dbReference>
<feature type="domain" description="HTH cro/C1-type" evidence="2">
    <location>
        <begin position="7"/>
        <end position="66"/>
    </location>
</feature>
<dbReference type="RefSeq" id="WP_186867344.1">
    <property type="nucleotide sequence ID" value="NZ_JACOPH010000009.1"/>
</dbReference>
<evidence type="ECO:0000259" key="2">
    <source>
        <dbReference type="Pfam" id="PF13443"/>
    </source>
</evidence>
<dbReference type="Gene3D" id="1.10.260.40">
    <property type="entry name" value="lambda repressor-like DNA-binding domains"/>
    <property type="match status" value="1"/>
</dbReference>
<dbReference type="EMBL" id="JACOPH010000009">
    <property type="protein sequence ID" value="MBC5714711.1"/>
    <property type="molecule type" value="Genomic_DNA"/>
</dbReference>
<keyword evidence="4" id="KW-1185">Reference proteome</keyword>
<evidence type="ECO:0000256" key="1">
    <source>
        <dbReference type="SAM" id="Coils"/>
    </source>
</evidence>
<name>A0A923RTG2_9FIRM</name>
<dbReference type="Proteomes" id="UP000606720">
    <property type="component" value="Unassembled WGS sequence"/>
</dbReference>
<reference evidence="3" key="1">
    <citation type="submission" date="2020-08" db="EMBL/GenBank/DDBJ databases">
        <title>Genome public.</title>
        <authorList>
            <person name="Liu C."/>
            <person name="Sun Q."/>
        </authorList>
    </citation>
    <scope>NUCLEOTIDE SEQUENCE</scope>
    <source>
        <strain evidence="3">BX1005</strain>
    </source>
</reference>
<sequence length="93" mass="10872">MMIVYYKLANVLKERNMQWKDLCESGISTNMPTRFSQNKNISSDTIDKVCAFLKVQPGDIMEWIDESEQKEKEIQSQIDALQKQLEEVKANKK</sequence>
<dbReference type="AlphaFoldDB" id="A0A923RTG2"/>
<feature type="coiled-coil region" evidence="1">
    <location>
        <begin position="64"/>
        <end position="91"/>
    </location>
</feature>